<accession>A0ABM7ZGR2</accession>
<reference evidence="2" key="1">
    <citation type="submission" date="2022-06" db="EMBL/GenBank/DDBJ databases">
        <title>Akkermansia biwalacus sp. nov., an anaerobic mucin-degrading bacterium isolated from human intestine.</title>
        <authorList>
            <person name="Kobayashi Y."/>
            <person name="Inoue S."/>
            <person name="Kawahara T."/>
            <person name="Kohda N."/>
        </authorList>
    </citation>
    <scope>NUCLEOTIDE SEQUENCE</scope>
    <source>
        <strain evidence="2">WON2089</strain>
    </source>
</reference>
<feature type="region of interest" description="Disordered" evidence="1">
    <location>
        <begin position="1"/>
        <end position="21"/>
    </location>
</feature>
<evidence type="ECO:0000313" key="3">
    <source>
        <dbReference type="Proteomes" id="UP001062263"/>
    </source>
</evidence>
<organism evidence="2 3">
    <name type="scientific">Akkermansia biwaensis</name>
    <dbReference type="NCBI Taxonomy" id="2946555"/>
    <lineage>
        <taxon>Bacteria</taxon>
        <taxon>Pseudomonadati</taxon>
        <taxon>Verrucomicrobiota</taxon>
        <taxon>Verrucomicrobiia</taxon>
        <taxon>Verrucomicrobiales</taxon>
        <taxon>Akkermansiaceae</taxon>
        <taxon>Akkermansia</taxon>
    </lineage>
</organism>
<proteinExistence type="predicted"/>
<sequence length="90" mass="9506">MPGKGRQAESQCHEEQDGQSVGIVAAGTEEVSVVTSKFRCPEPFRADGTGIVLDLKTGGIHPADGAIRRNQHIAGMQIAQDDTATVQSMD</sequence>
<evidence type="ECO:0000313" key="2">
    <source>
        <dbReference type="EMBL" id="BDL43963.1"/>
    </source>
</evidence>
<protein>
    <submittedName>
        <fullName evidence="2">Uncharacterized protein</fullName>
    </submittedName>
</protein>
<name>A0ABM7ZGR2_9BACT</name>
<dbReference type="Proteomes" id="UP001062263">
    <property type="component" value="Chromosome"/>
</dbReference>
<evidence type="ECO:0000256" key="1">
    <source>
        <dbReference type="SAM" id="MobiDB-lite"/>
    </source>
</evidence>
<dbReference type="EMBL" id="AP025943">
    <property type="protein sequence ID" value="BDL43963.1"/>
    <property type="molecule type" value="Genomic_DNA"/>
</dbReference>
<keyword evidence="3" id="KW-1185">Reference proteome</keyword>
<gene>
    <name evidence="2" type="ORF">Abiwalacus_15370</name>
</gene>